<keyword evidence="2" id="KW-1185">Reference proteome</keyword>
<dbReference type="GeneID" id="40088061"/>
<accession>A0A2L0UZD1</accession>
<name>A0A2L0UZD1_9CAUD</name>
<protein>
    <submittedName>
        <fullName evidence="1">Uncharacterized protein</fullName>
    </submittedName>
</protein>
<sequence>MKWQQLTEKGDTSKAYEVGDFDIETLLEKYGPVIEPIAKGKQTIYRGMKSIGPFGFGDGNKMNRQSKNTENYYTLIMDNDPSWEEYPKRSKSFICSTEYSYASAFGVPYVVIPLENQEIGVCPAMDFWESFVNLPSAINRMISDLARFYLKRPISQTNYNEFHNDLNDISKSIPLDPHVVAVKDFEEMGYNIGDSLYDFYVKLIDPRKNNFKITTDISSIPDDREVWLSGKVLFIQMIEWRKIKAYYEDTAL</sequence>
<dbReference type="RefSeq" id="YP_009611723.1">
    <property type="nucleotide sequence ID" value="NC_042013.1"/>
</dbReference>
<dbReference type="Proteomes" id="UP000223025">
    <property type="component" value="Segment"/>
</dbReference>
<evidence type="ECO:0000313" key="1">
    <source>
        <dbReference type="EMBL" id="AUZ94870.1"/>
    </source>
</evidence>
<dbReference type="KEGG" id="vg:40088061"/>
<dbReference type="EMBL" id="MF403008">
    <property type="protein sequence ID" value="AUZ94870.1"/>
    <property type="molecule type" value="Genomic_DNA"/>
</dbReference>
<evidence type="ECO:0000313" key="2">
    <source>
        <dbReference type="Proteomes" id="UP000223025"/>
    </source>
</evidence>
<organism evidence="1 2">
    <name type="scientific">Agrobacterium phage Atu_ph07</name>
    <dbReference type="NCBI Taxonomy" id="2024264"/>
    <lineage>
        <taxon>Viruses</taxon>
        <taxon>Duplodnaviria</taxon>
        <taxon>Heunggongvirae</taxon>
        <taxon>Uroviricota</taxon>
        <taxon>Caudoviricetes</taxon>
        <taxon>Polybotosvirus</taxon>
        <taxon>Polybotosvirus Atuph07</taxon>
    </lineage>
</organism>
<reference evidence="1 2" key="1">
    <citation type="submission" date="2017-06" db="EMBL/GenBank/DDBJ databases">
        <authorList>
            <person name="Kim H.J."/>
            <person name="Triplett B.A."/>
        </authorList>
    </citation>
    <scope>NUCLEOTIDE SEQUENCE [LARGE SCALE GENOMIC DNA]</scope>
</reference>
<proteinExistence type="predicted"/>